<organism evidence="2 4">
    <name type="scientific">Moraxella equi</name>
    <dbReference type="NCBI Taxonomy" id="60442"/>
    <lineage>
        <taxon>Bacteria</taxon>
        <taxon>Pseudomonadati</taxon>
        <taxon>Pseudomonadota</taxon>
        <taxon>Gammaproteobacteria</taxon>
        <taxon>Moraxellales</taxon>
        <taxon>Moraxellaceae</taxon>
        <taxon>Moraxella</taxon>
    </lineage>
</organism>
<evidence type="ECO:0000313" key="3">
    <source>
        <dbReference type="Proteomes" id="UP000190777"/>
    </source>
</evidence>
<proteinExistence type="predicted"/>
<dbReference type="RefSeq" id="WP_079326493.1">
    <property type="nucleotide sequence ID" value="NZ_MXAP01000127.1"/>
</dbReference>
<keyword evidence="3" id="KW-1185">Reference proteome</keyword>
<reference evidence="1 3" key="1">
    <citation type="submission" date="2017-03" db="EMBL/GenBank/DDBJ databases">
        <title>Draft genome sequence of Moraxella equi CCUG 4950T type strain.</title>
        <authorList>
            <person name="Salva-Serra F."/>
            <person name="Engstrom-Jakobsson H."/>
            <person name="Thorell K."/>
            <person name="Jaen-Luchoro D."/>
            <person name="Gonzales-Siles L."/>
            <person name="Karlsson R."/>
            <person name="Yazdan S."/>
            <person name="Boulund F."/>
            <person name="Johnning A."/>
            <person name="Engstrand L."/>
            <person name="Kristiansson E."/>
            <person name="Moore E."/>
        </authorList>
    </citation>
    <scope>NUCLEOTIDE SEQUENCE [LARGE SCALE GENOMIC DNA]</scope>
    <source>
        <strain evidence="1 3">CCUG 4950</strain>
    </source>
</reference>
<evidence type="ECO:0000313" key="4">
    <source>
        <dbReference type="Proteomes" id="UP000254618"/>
    </source>
</evidence>
<dbReference type="Proteomes" id="UP000190777">
    <property type="component" value="Unassembled WGS sequence"/>
</dbReference>
<dbReference type="EMBL" id="MXAP01000127">
    <property type="protein sequence ID" value="OPH34962.1"/>
    <property type="molecule type" value="Genomic_DNA"/>
</dbReference>
<protein>
    <submittedName>
        <fullName evidence="2">Uncharacterized protein</fullName>
    </submittedName>
</protein>
<accession>A0A378QRE5</accession>
<evidence type="ECO:0000313" key="1">
    <source>
        <dbReference type="EMBL" id="OPH34962.1"/>
    </source>
</evidence>
<evidence type="ECO:0000313" key="2">
    <source>
        <dbReference type="EMBL" id="STZ02844.1"/>
    </source>
</evidence>
<dbReference type="EMBL" id="UGQF01000001">
    <property type="protein sequence ID" value="STZ02844.1"/>
    <property type="molecule type" value="Genomic_DNA"/>
</dbReference>
<dbReference type="Proteomes" id="UP000254618">
    <property type="component" value="Unassembled WGS sequence"/>
</dbReference>
<gene>
    <name evidence="1" type="ORF">B5J93_11430</name>
    <name evidence="2" type="ORF">NCTC11012_01073</name>
</gene>
<dbReference type="AlphaFoldDB" id="A0A378QRE5"/>
<name>A0A378QRE5_9GAMM</name>
<reference evidence="2 4" key="2">
    <citation type="submission" date="2018-06" db="EMBL/GenBank/DDBJ databases">
        <authorList>
            <consortium name="Pathogen Informatics"/>
            <person name="Doyle S."/>
        </authorList>
    </citation>
    <scope>NUCLEOTIDE SEQUENCE [LARGE SCALE GENOMIC DNA]</scope>
    <source>
        <strain evidence="2 4">NCTC11012</strain>
    </source>
</reference>
<sequence length="68" mass="7540">MIVQTLVANGHNFGAIGGYTERQIELFYHTIVKSQHAQKADTIEAVNLGFNGGKETTQYLKELRNGAF</sequence>